<proteinExistence type="predicted"/>
<dbReference type="HOGENOM" id="CLU_097086_0_0_3"/>
<feature type="domain" description="GUN4-like" evidence="1">
    <location>
        <begin position="94"/>
        <end position="232"/>
    </location>
</feature>
<evidence type="ECO:0000313" key="3">
    <source>
        <dbReference type="Proteomes" id="UP000001422"/>
    </source>
</evidence>
<name>Q7U7B8_PARMW</name>
<dbReference type="PANTHER" id="PTHR34800:SF1">
    <property type="entry name" value="TETRAPYRROLE-BINDING PROTEIN, CHLOROPLASTIC"/>
    <property type="match status" value="1"/>
</dbReference>
<dbReference type="EMBL" id="BX569692">
    <property type="protein sequence ID" value="CAE07582.1"/>
    <property type="molecule type" value="Genomic_DNA"/>
</dbReference>
<dbReference type="AlphaFoldDB" id="Q7U7B8"/>
<dbReference type="eggNOG" id="COG0515">
    <property type="taxonomic scope" value="Bacteria"/>
</dbReference>
<dbReference type="GO" id="GO:0046906">
    <property type="term" value="F:tetrapyrrole binding"/>
    <property type="evidence" value="ECO:0007669"/>
    <property type="project" value="TreeGrafter"/>
</dbReference>
<dbReference type="Pfam" id="PF05419">
    <property type="entry name" value="GUN4"/>
    <property type="match status" value="1"/>
</dbReference>
<dbReference type="InterPro" id="IPR008629">
    <property type="entry name" value="GUN4-like"/>
</dbReference>
<accession>Q7U7B8</accession>
<dbReference type="Gene3D" id="1.25.40.620">
    <property type="match status" value="1"/>
</dbReference>
<dbReference type="SUPFAM" id="SSF140869">
    <property type="entry name" value="GUN4-like"/>
    <property type="match status" value="1"/>
</dbReference>
<dbReference type="PANTHER" id="PTHR34800">
    <property type="entry name" value="TETRAPYRROLE-BINDING PROTEIN, CHLOROPLASTIC"/>
    <property type="match status" value="1"/>
</dbReference>
<protein>
    <recommendedName>
        <fullName evidence="1">GUN4-like domain-containing protein</fullName>
    </recommendedName>
</protein>
<evidence type="ECO:0000313" key="2">
    <source>
        <dbReference type="EMBL" id="CAE07582.1"/>
    </source>
</evidence>
<gene>
    <name evidence="2" type="ordered locus">SYNW1067</name>
</gene>
<dbReference type="CDD" id="cd16383">
    <property type="entry name" value="GUN4"/>
    <property type="match status" value="1"/>
</dbReference>
<keyword evidence="3" id="KW-1185">Reference proteome</keyword>
<organism evidence="2 3">
    <name type="scientific">Parasynechococcus marenigrum (strain WH8102)</name>
    <dbReference type="NCBI Taxonomy" id="84588"/>
    <lineage>
        <taxon>Bacteria</taxon>
        <taxon>Bacillati</taxon>
        <taxon>Cyanobacteriota</taxon>
        <taxon>Cyanophyceae</taxon>
        <taxon>Synechococcales</taxon>
        <taxon>Prochlorococcaceae</taxon>
        <taxon>Parasynechococcus</taxon>
        <taxon>Parasynechococcus marenigrum</taxon>
    </lineage>
</organism>
<reference evidence="2 3" key="1">
    <citation type="journal article" date="2003" name="Nature">
        <title>The genome of a motile marine Synechococcus.</title>
        <authorList>
            <person name="Palenik B."/>
            <person name="Brahamsha B."/>
            <person name="Larimer F."/>
            <person name="Land M."/>
            <person name="Hauser L."/>
            <person name="Chain P."/>
            <person name="Lamerdin J."/>
            <person name="Regala W."/>
            <person name="Allen E.A."/>
            <person name="McCarren J."/>
            <person name="Paulsen I."/>
            <person name="Dufresne A."/>
            <person name="Partensky F."/>
            <person name="Webb E."/>
            <person name="Waterbury J."/>
        </authorList>
    </citation>
    <scope>NUCLEOTIDE SEQUENCE [LARGE SCALE GENOMIC DNA]</scope>
    <source>
        <strain evidence="2 3">WH8102</strain>
    </source>
</reference>
<evidence type="ECO:0000259" key="1">
    <source>
        <dbReference type="Pfam" id="PF05419"/>
    </source>
</evidence>
<dbReference type="InterPro" id="IPR037215">
    <property type="entry name" value="GUN4-like_sf"/>
</dbReference>
<dbReference type="Gene3D" id="1.10.10.1770">
    <property type="entry name" value="Gun4-like"/>
    <property type="match status" value="1"/>
</dbReference>
<dbReference type="Proteomes" id="UP000001422">
    <property type="component" value="Chromosome"/>
</dbReference>
<dbReference type="KEGG" id="syw:SYNW1067"/>
<sequence length="244" mass="27013">MLSGSTPTTTSTPEQLIDRLANGSPRQRRSLIKSLESRSADLVSLGSDALAPFDRKASDWAPGWILQVIRRHQPDHLAQLLSSTPEGWLSVASAIGVDYIPLQQALLDEDFETADRTTSSILRQLAGPAAEARGYVYFSEVPAMAGLDLVSLDRLWTVYSQGRFGFSMQARLLAGLDGRYERLWPRIGWKLDGTWTRYPGAFTWTIEAPEGHMPLINQLRGVRLMDALLNHPDLVTHRGSTGLS</sequence>
<dbReference type="RefSeq" id="WP_011127932.1">
    <property type="nucleotide sequence ID" value="NC_005070.1"/>
</dbReference>
<dbReference type="GO" id="GO:0030288">
    <property type="term" value="C:outer membrane-bounded periplasmic space"/>
    <property type="evidence" value="ECO:0007669"/>
    <property type="project" value="TreeGrafter"/>
</dbReference>
<dbReference type="STRING" id="84588.SYNW1067"/>